<organism evidence="1 2">
    <name type="scientific">Oryzias melastigma</name>
    <name type="common">Marine medaka</name>
    <dbReference type="NCBI Taxonomy" id="30732"/>
    <lineage>
        <taxon>Eukaryota</taxon>
        <taxon>Metazoa</taxon>
        <taxon>Chordata</taxon>
        <taxon>Craniata</taxon>
        <taxon>Vertebrata</taxon>
        <taxon>Euteleostomi</taxon>
        <taxon>Actinopterygii</taxon>
        <taxon>Neopterygii</taxon>
        <taxon>Teleostei</taxon>
        <taxon>Neoteleostei</taxon>
        <taxon>Acanthomorphata</taxon>
        <taxon>Ovalentaria</taxon>
        <taxon>Atherinomorphae</taxon>
        <taxon>Beloniformes</taxon>
        <taxon>Adrianichthyidae</taxon>
        <taxon>Oryziinae</taxon>
        <taxon>Oryzias</taxon>
    </lineage>
</organism>
<protein>
    <submittedName>
        <fullName evidence="1">Uncharacterized protein</fullName>
    </submittedName>
</protein>
<dbReference type="EMBL" id="WKFB01000237">
    <property type="protein sequence ID" value="KAF6730345.1"/>
    <property type="molecule type" value="Genomic_DNA"/>
</dbReference>
<evidence type="ECO:0000313" key="2">
    <source>
        <dbReference type="Proteomes" id="UP000646548"/>
    </source>
</evidence>
<dbReference type="AlphaFoldDB" id="A0A834CIT9"/>
<accession>A0A834CIT9</accession>
<name>A0A834CIT9_ORYME</name>
<evidence type="ECO:0000313" key="1">
    <source>
        <dbReference type="EMBL" id="KAF6730345.1"/>
    </source>
</evidence>
<reference evidence="1" key="1">
    <citation type="journal article" name="BMC Genomics">
        <title>Long-read sequencing and de novo genome assembly of marine medaka (Oryzias melastigma).</title>
        <authorList>
            <person name="Liang P."/>
            <person name="Saqib H.S.A."/>
            <person name="Ni X."/>
            <person name="Shen Y."/>
        </authorList>
    </citation>
    <scope>NUCLEOTIDE SEQUENCE</scope>
    <source>
        <strain evidence="1">Bigg-433</strain>
    </source>
</reference>
<sequence>MDGPFAVRERARLKLLKQLCSGQIHGAPRTRSGSFDNFLREKVRTERKARCAAPALCCGSAGPNRLDLCSERAGSGGSPGAQLPSAAAAADLRLTVTEAALSPIQTQLDLNL</sequence>
<dbReference type="Proteomes" id="UP000646548">
    <property type="component" value="Unassembled WGS sequence"/>
</dbReference>
<proteinExistence type="predicted"/>
<comment type="caution">
    <text evidence="1">The sequence shown here is derived from an EMBL/GenBank/DDBJ whole genome shotgun (WGS) entry which is preliminary data.</text>
</comment>
<gene>
    <name evidence="1" type="ORF">FQA47_022471</name>
</gene>